<feature type="transmembrane region" description="Helical" evidence="1">
    <location>
        <begin position="134"/>
        <end position="150"/>
    </location>
</feature>
<evidence type="ECO:0000313" key="2">
    <source>
        <dbReference type="EMBL" id="WPU65438.1"/>
    </source>
</evidence>
<dbReference type="AlphaFoldDB" id="A0AAX4HQJ5"/>
<keyword evidence="1" id="KW-1133">Transmembrane helix</keyword>
<keyword evidence="1" id="KW-0472">Membrane</keyword>
<dbReference type="Proteomes" id="UP001324634">
    <property type="component" value="Chromosome"/>
</dbReference>
<dbReference type="RefSeq" id="WP_321395899.1">
    <property type="nucleotide sequence ID" value="NZ_CP139487.1"/>
</dbReference>
<evidence type="ECO:0000313" key="3">
    <source>
        <dbReference type="Proteomes" id="UP001324634"/>
    </source>
</evidence>
<feature type="transmembrane region" description="Helical" evidence="1">
    <location>
        <begin position="21"/>
        <end position="41"/>
    </location>
</feature>
<gene>
    <name evidence="2" type="ORF">SOO65_01625</name>
</gene>
<evidence type="ECO:0000256" key="1">
    <source>
        <dbReference type="SAM" id="Phobius"/>
    </source>
</evidence>
<feature type="transmembrane region" description="Helical" evidence="1">
    <location>
        <begin position="53"/>
        <end position="70"/>
    </location>
</feature>
<sequence>MNALKEFLEGIVSDKASSRTVVGITALINLVGSLILIYGLINKPFYETVLQIRIVHVLITSVVLILLLKIKDGWNSYLGAISYLILYTPIFFTGWYNHVAIVEAQILSKPYGGFPVVFMMLAVLVPYSYLLNSILLALFSIETVIIWYAMDLGSKPFIAGNGEPFYIVVFAFVCFCLLFLRFRIDTKVHKLMEQKARSEFVENLARTFLSMRDRNNTPLQSLLILSSSLKNDKPMTQEQIDAFKRSVMTLISSNKNLVRYETKIQWGKRDLMTDSEIETWLSKIEDEVEKDKK</sequence>
<feature type="transmembrane region" description="Helical" evidence="1">
    <location>
        <begin position="77"/>
        <end position="98"/>
    </location>
</feature>
<accession>A0AAX4HQJ5</accession>
<name>A0AAX4HQJ5_9BACT</name>
<protein>
    <submittedName>
        <fullName evidence="2">Uncharacterized protein</fullName>
    </submittedName>
</protein>
<keyword evidence="1" id="KW-0812">Transmembrane</keyword>
<reference evidence="2 3" key="1">
    <citation type="submission" date="2023-11" db="EMBL/GenBank/DDBJ databases">
        <title>Peredibacter starrii A3.12.</title>
        <authorList>
            <person name="Mitchell R.J."/>
        </authorList>
    </citation>
    <scope>NUCLEOTIDE SEQUENCE [LARGE SCALE GENOMIC DNA]</scope>
    <source>
        <strain evidence="2 3">A3.12</strain>
    </source>
</reference>
<dbReference type="KEGG" id="psti:SOO65_01625"/>
<dbReference type="EMBL" id="CP139487">
    <property type="protein sequence ID" value="WPU65438.1"/>
    <property type="molecule type" value="Genomic_DNA"/>
</dbReference>
<organism evidence="2 3">
    <name type="scientific">Peredibacter starrii</name>
    <dbReference type="NCBI Taxonomy" id="28202"/>
    <lineage>
        <taxon>Bacteria</taxon>
        <taxon>Pseudomonadati</taxon>
        <taxon>Bdellovibrionota</taxon>
        <taxon>Bacteriovoracia</taxon>
        <taxon>Bacteriovoracales</taxon>
        <taxon>Bacteriovoracaceae</taxon>
        <taxon>Peredibacter</taxon>
    </lineage>
</organism>
<feature type="transmembrane region" description="Helical" evidence="1">
    <location>
        <begin position="165"/>
        <end position="182"/>
    </location>
</feature>
<proteinExistence type="predicted"/>
<keyword evidence="3" id="KW-1185">Reference proteome</keyword>